<accession>A0A8K0X3H7</accession>
<proteinExistence type="predicted"/>
<evidence type="ECO:0000313" key="3">
    <source>
        <dbReference type="EMBL" id="KAH7362712.1"/>
    </source>
</evidence>
<comment type="caution">
    <text evidence="3">The sequence shown here is derived from an EMBL/GenBank/DDBJ whole genome shotgun (WGS) entry which is preliminary data.</text>
</comment>
<dbReference type="Pfam" id="PF10021">
    <property type="entry name" value="PARG_cat_microb"/>
    <property type="match status" value="1"/>
</dbReference>
<dbReference type="Gene3D" id="3.40.220.10">
    <property type="entry name" value="Leucine Aminopeptidase, subunit E, domain 1"/>
    <property type="match status" value="1"/>
</dbReference>
<dbReference type="InterPro" id="IPR019261">
    <property type="entry name" value="PARG_cat_microbial"/>
</dbReference>
<feature type="compositionally biased region" description="Acidic residues" evidence="1">
    <location>
        <begin position="281"/>
        <end position="303"/>
    </location>
</feature>
<dbReference type="InterPro" id="IPR043472">
    <property type="entry name" value="Macro_dom-like"/>
</dbReference>
<feature type="region of interest" description="Disordered" evidence="1">
    <location>
        <begin position="281"/>
        <end position="305"/>
    </location>
</feature>
<dbReference type="PANTHER" id="PTHR35596:SF1">
    <property type="entry name" value="MICROBIAL-TYPE PARG CATALYTIC DOMAIN-CONTAINING PROTEIN"/>
    <property type="match status" value="1"/>
</dbReference>
<dbReference type="Proteomes" id="UP000813385">
    <property type="component" value="Unassembled WGS sequence"/>
</dbReference>
<evidence type="ECO:0000259" key="2">
    <source>
        <dbReference type="Pfam" id="PF10021"/>
    </source>
</evidence>
<dbReference type="OrthoDB" id="9985428at2759"/>
<dbReference type="InterPro" id="IPR012664">
    <property type="entry name" value="CHP02452"/>
</dbReference>
<organism evidence="3 4">
    <name type="scientific">Plectosphaerella cucumerina</name>
    <dbReference type="NCBI Taxonomy" id="40658"/>
    <lineage>
        <taxon>Eukaryota</taxon>
        <taxon>Fungi</taxon>
        <taxon>Dikarya</taxon>
        <taxon>Ascomycota</taxon>
        <taxon>Pezizomycotina</taxon>
        <taxon>Sordariomycetes</taxon>
        <taxon>Hypocreomycetidae</taxon>
        <taxon>Glomerellales</taxon>
        <taxon>Plectosphaerellaceae</taxon>
        <taxon>Plectosphaerella</taxon>
    </lineage>
</organism>
<sequence>MGRLQPSVGQPPASFRRAARAKRAKATLNTLIPSLLAAHPRARRGIDSAELILDPPRASSPASTSPTPPRITLRVTDTLRAARSLTSHHPRVALLNMASPLHPGGGFLTGASSQEESLCMRTTLLPSLSDAHYRLPDLGAIYTPDVLVFREGTSDDAPVMEKRDRWFVDVITAAMPRNPETKVDDDGFAAYADPKDRELVAAKMRMVMRVCRARGVGAVVLGAWGCGAYGNPVGEVARAWKRVLLPKSGKKKPETWEDMDIVFAIKDAGMAAAFAEAFGEGLEEEEADEDDEEEEEESEEGQEMVDLRMRIDELRVRVEKAPSPQLKQGLAAVLAGLEAQLPGNTT</sequence>
<reference evidence="3" key="1">
    <citation type="journal article" date="2021" name="Nat. Commun.">
        <title>Genetic determinants of endophytism in the Arabidopsis root mycobiome.</title>
        <authorList>
            <person name="Mesny F."/>
            <person name="Miyauchi S."/>
            <person name="Thiergart T."/>
            <person name="Pickel B."/>
            <person name="Atanasova L."/>
            <person name="Karlsson M."/>
            <person name="Huettel B."/>
            <person name="Barry K.W."/>
            <person name="Haridas S."/>
            <person name="Chen C."/>
            <person name="Bauer D."/>
            <person name="Andreopoulos W."/>
            <person name="Pangilinan J."/>
            <person name="LaButti K."/>
            <person name="Riley R."/>
            <person name="Lipzen A."/>
            <person name="Clum A."/>
            <person name="Drula E."/>
            <person name="Henrissat B."/>
            <person name="Kohler A."/>
            <person name="Grigoriev I.V."/>
            <person name="Martin F.M."/>
            <person name="Hacquard S."/>
        </authorList>
    </citation>
    <scope>NUCLEOTIDE SEQUENCE</scope>
    <source>
        <strain evidence="3">MPI-CAGE-AT-0016</strain>
    </source>
</reference>
<protein>
    <recommendedName>
        <fullName evidence="2">Microbial-type PARG catalytic domain-containing protein</fullName>
    </recommendedName>
</protein>
<dbReference type="AlphaFoldDB" id="A0A8K0X3H7"/>
<dbReference type="SUPFAM" id="SSF52949">
    <property type="entry name" value="Macro domain-like"/>
    <property type="match status" value="1"/>
</dbReference>
<keyword evidence="4" id="KW-1185">Reference proteome</keyword>
<evidence type="ECO:0000256" key="1">
    <source>
        <dbReference type="SAM" id="MobiDB-lite"/>
    </source>
</evidence>
<gene>
    <name evidence="3" type="ORF">B0T11DRAFT_281295</name>
</gene>
<dbReference type="PANTHER" id="PTHR35596">
    <property type="entry name" value="DUF2263 DOMAIN-CONTAINING PROTEIN"/>
    <property type="match status" value="1"/>
</dbReference>
<dbReference type="EMBL" id="JAGPXD010000003">
    <property type="protein sequence ID" value="KAH7362712.1"/>
    <property type="molecule type" value="Genomic_DNA"/>
</dbReference>
<dbReference type="NCBIfam" id="TIGR02452">
    <property type="entry name" value="TIGR02452 family protein"/>
    <property type="match status" value="1"/>
</dbReference>
<name>A0A8K0X3H7_9PEZI</name>
<evidence type="ECO:0000313" key="4">
    <source>
        <dbReference type="Proteomes" id="UP000813385"/>
    </source>
</evidence>
<feature type="domain" description="Microbial-type PARG catalytic" evidence="2">
    <location>
        <begin position="57"/>
        <end position="151"/>
    </location>
</feature>